<dbReference type="AlphaFoldDB" id="A0A0D0A228"/>
<evidence type="ECO:0000313" key="2">
    <source>
        <dbReference type="Proteomes" id="UP000054485"/>
    </source>
</evidence>
<dbReference type="InParanoid" id="A0A0D0A228"/>
<reference evidence="2" key="2">
    <citation type="submission" date="2015-01" db="EMBL/GenBank/DDBJ databases">
        <title>Evolutionary Origins and Diversification of the Mycorrhizal Mutualists.</title>
        <authorList>
            <consortium name="DOE Joint Genome Institute"/>
            <consortium name="Mycorrhizal Genomics Consortium"/>
            <person name="Kohler A."/>
            <person name="Kuo A."/>
            <person name="Nagy L.G."/>
            <person name="Floudas D."/>
            <person name="Copeland A."/>
            <person name="Barry K.W."/>
            <person name="Cichocki N."/>
            <person name="Veneault-Fourrey C."/>
            <person name="LaButti K."/>
            <person name="Lindquist E.A."/>
            <person name="Lipzen A."/>
            <person name="Lundell T."/>
            <person name="Morin E."/>
            <person name="Murat C."/>
            <person name="Riley R."/>
            <person name="Ohm R."/>
            <person name="Sun H."/>
            <person name="Tunlid A."/>
            <person name="Henrissat B."/>
            <person name="Grigoriev I.V."/>
            <person name="Hibbett D.S."/>
            <person name="Martin F."/>
        </authorList>
    </citation>
    <scope>NUCLEOTIDE SEQUENCE [LARGE SCALE GENOMIC DNA]</scope>
    <source>
        <strain evidence="2">UH-Slu-Lm8-n1</strain>
    </source>
</reference>
<dbReference type="HOGENOM" id="CLU_1628143_0_0_1"/>
<evidence type="ECO:0000313" key="1">
    <source>
        <dbReference type="EMBL" id="KIK32219.1"/>
    </source>
</evidence>
<protein>
    <submittedName>
        <fullName evidence="1">Uncharacterized protein</fullName>
    </submittedName>
</protein>
<name>A0A0D0A228_9AGAM</name>
<proteinExistence type="predicted"/>
<organism evidence="1 2">
    <name type="scientific">Suillus luteus UH-Slu-Lm8-n1</name>
    <dbReference type="NCBI Taxonomy" id="930992"/>
    <lineage>
        <taxon>Eukaryota</taxon>
        <taxon>Fungi</taxon>
        <taxon>Dikarya</taxon>
        <taxon>Basidiomycota</taxon>
        <taxon>Agaricomycotina</taxon>
        <taxon>Agaricomycetes</taxon>
        <taxon>Agaricomycetidae</taxon>
        <taxon>Boletales</taxon>
        <taxon>Suillineae</taxon>
        <taxon>Suillaceae</taxon>
        <taxon>Suillus</taxon>
    </lineage>
</organism>
<sequence>MSSTVKPALASLIPDCHRVNSHTLKLHPNEPRADFLGRCAAWRSSIPQQPQDAYPETALQEPSSMDLFCLPPFWETTRDSGLTVRLISAQRSERRAECRLIQKHLKRVMIEQELYHHMDQHAGQRLQKADISVGVSRGVLRVSGLTTDTLDVADSDISSVNESDAE</sequence>
<reference evidence="1 2" key="1">
    <citation type="submission" date="2014-04" db="EMBL/GenBank/DDBJ databases">
        <authorList>
            <consortium name="DOE Joint Genome Institute"/>
            <person name="Kuo A."/>
            <person name="Ruytinx J."/>
            <person name="Rineau F."/>
            <person name="Colpaert J."/>
            <person name="Kohler A."/>
            <person name="Nagy L.G."/>
            <person name="Floudas D."/>
            <person name="Copeland A."/>
            <person name="Barry K.W."/>
            <person name="Cichocki N."/>
            <person name="Veneault-Fourrey C."/>
            <person name="LaButti K."/>
            <person name="Lindquist E.A."/>
            <person name="Lipzen A."/>
            <person name="Lundell T."/>
            <person name="Morin E."/>
            <person name="Murat C."/>
            <person name="Sun H."/>
            <person name="Tunlid A."/>
            <person name="Henrissat B."/>
            <person name="Grigoriev I.V."/>
            <person name="Hibbett D.S."/>
            <person name="Martin F."/>
            <person name="Nordberg H.P."/>
            <person name="Cantor M.N."/>
            <person name="Hua S.X."/>
        </authorList>
    </citation>
    <scope>NUCLEOTIDE SEQUENCE [LARGE SCALE GENOMIC DNA]</scope>
    <source>
        <strain evidence="1 2">UH-Slu-Lm8-n1</strain>
    </source>
</reference>
<dbReference type="Proteomes" id="UP000054485">
    <property type="component" value="Unassembled WGS sequence"/>
</dbReference>
<accession>A0A0D0A228</accession>
<dbReference type="EMBL" id="KN836336">
    <property type="protein sequence ID" value="KIK32219.1"/>
    <property type="molecule type" value="Genomic_DNA"/>
</dbReference>
<gene>
    <name evidence="1" type="ORF">CY34DRAFT_19201</name>
</gene>
<dbReference type="OrthoDB" id="2683709at2759"/>
<keyword evidence="2" id="KW-1185">Reference proteome</keyword>